<feature type="transmembrane region" description="Helical" evidence="6">
    <location>
        <begin position="262"/>
        <end position="286"/>
    </location>
</feature>
<proteinExistence type="predicted"/>
<feature type="transmembrane region" description="Helical" evidence="6">
    <location>
        <begin position="190"/>
        <end position="212"/>
    </location>
</feature>
<organism evidence="7 8">
    <name type="scientific">Robertkochia marina</name>
    <dbReference type="NCBI Taxonomy" id="1227945"/>
    <lineage>
        <taxon>Bacteria</taxon>
        <taxon>Pseudomonadati</taxon>
        <taxon>Bacteroidota</taxon>
        <taxon>Flavobacteriia</taxon>
        <taxon>Flavobacteriales</taxon>
        <taxon>Flavobacteriaceae</taxon>
        <taxon>Robertkochia</taxon>
    </lineage>
</organism>
<protein>
    <submittedName>
        <fullName evidence="7">Polysaccharide biosynthesis protein</fullName>
    </submittedName>
</protein>
<dbReference type="Proteomes" id="UP000305939">
    <property type="component" value="Unassembled WGS sequence"/>
</dbReference>
<sequence>MTALKKLFKNTFIYGLATVLPRVLGLILTPLYVAGLPESDFGIYISLMIYLIMGNVFLSYGMETAFFRFINRGDDPGKVQSTALTSLTITSTLFLTAVLLFRDGVAAFLKYETAFIVYAALILFLDALAVIPFAWYRQKEKPLRYSFIKISNVVLNLALNLFFFLVLPVLTKDGQGALSELVFENKVHYIFISNLIASAFTLLMVLPLYFRIGFKLDTHLWKQMIAYALPVLVAGLAFSINEGGDKLMLRYLLPDEVAEAEVGVYGAAYKLGAFMALFITAFKLGVEPFFFSQANKKDAKQTYANITLYFTIFGSFILLFVVVYTDLFAMILLPEKSYWRALWIVPFILLANLCLGIYHNLSVWYKITDRTRFGALISVGGAVITIGLNFLLIPVLSYKGSAIATLAAYGSMMVISYLLGRRYYPVPYNVKKIGAYLGASIGLSALSFYVFKGDLLSGTALLLLFLTLIWYLERRELLRLFKPLLDNTVRKLK</sequence>
<evidence type="ECO:0000256" key="6">
    <source>
        <dbReference type="SAM" id="Phobius"/>
    </source>
</evidence>
<keyword evidence="2" id="KW-1003">Cell membrane</keyword>
<dbReference type="InterPro" id="IPR002797">
    <property type="entry name" value="Polysacc_synth"/>
</dbReference>
<keyword evidence="5 6" id="KW-0472">Membrane</keyword>
<name>A0A4S3M2K6_9FLAO</name>
<dbReference type="RefSeq" id="WP_136334852.1">
    <property type="nucleotide sequence ID" value="NZ_QXMP01000001.1"/>
</dbReference>
<evidence type="ECO:0000256" key="5">
    <source>
        <dbReference type="ARBA" id="ARBA00023136"/>
    </source>
</evidence>
<dbReference type="PANTHER" id="PTHR30250:SF11">
    <property type="entry name" value="O-ANTIGEN TRANSPORTER-RELATED"/>
    <property type="match status" value="1"/>
</dbReference>
<evidence type="ECO:0000256" key="2">
    <source>
        <dbReference type="ARBA" id="ARBA00022475"/>
    </source>
</evidence>
<feature type="transmembrane region" description="Helical" evidence="6">
    <location>
        <begin position="147"/>
        <end position="170"/>
    </location>
</feature>
<dbReference type="InterPro" id="IPR050833">
    <property type="entry name" value="Poly_Biosynth_Transport"/>
</dbReference>
<evidence type="ECO:0000256" key="4">
    <source>
        <dbReference type="ARBA" id="ARBA00022989"/>
    </source>
</evidence>
<feature type="transmembrane region" description="Helical" evidence="6">
    <location>
        <begin position="82"/>
        <end position="101"/>
    </location>
</feature>
<feature type="transmembrane region" description="Helical" evidence="6">
    <location>
        <begin position="432"/>
        <end position="449"/>
    </location>
</feature>
<keyword evidence="8" id="KW-1185">Reference proteome</keyword>
<accession>A0A4S3M2K6</accession>
<dbReference type="EMBL" id="SSMC01000001">
    <property type="protein sequence ID" value="THD69362.1"/>
    <property type="molecule type" value="Genomic_DNA"/>
</dbReference>
<dbReference type="Pfam" id="PF01943">
    <property type="entry name" value="Polysacc_synt"/>
    <property type="match status" value="1"/>
</dbReference>
<feature type="transmembrane region" description="Helical" evidence="6">
    <location>
        <begin position="12"/>
        <end position="35"/>
    </location>
</feature>
<evidence type="ECO:0000313" key="7">
    <source>
        <dbReference type="EMBL" id="THD69362.1"/>
    </source>
</evidence>
<feature type="transmembrane region" description="Helical" evidence="6">
    <location>
        <begin position="113"/>
        <end position="135"/>
    </location>
</feature>
<reference evidence="7 8" key="1">
    <citation type="submission" date="2019-04" db="EMBL/GenBank/DDBJ databases">
        <title>Draft genome sequence of Robertkochia marina CC-AMO-30D.</title>
        <authorList>
            <person name="Hameed A."/>
            <person name="Lin S.-Y."/>
            <person name="Shahina M."/>
            <person name="Lai W.-A."/>
            <person name="Young C.-C."/>
        </authorList>
    </citation>
    <scope>NUCLEOTIDE SEQUENCE [LARGE SCALE GENOMIC DNA]</scope>
    <source>
        <strain evidence="7 8">CC-AMO-30D</strain>
    </source>
</reference>
<feature type="transmembrane region" description="Helical" evidence="6">
    <location>
        <begin position="373"/>
        <end position="396"/>
    </location>
</feature>
<feature type="transmembrane region" description="Helical" evidence="6">
    <location>
        <begin position="402"/>
        <end position="420"/>
    </location>
</feature>
<comment type="caution">
    <text evidence="7">The sequence shown here is derived from an EMBL/GenBank/DDBJ whole genome shotgun (WGS) entry which is preliminary data.</text>
</comment>
<dbReference type="AlphaFoldDB" id="A0A4S3M2K6"/>
<dbReference type="PANTHER" id="PTHR30250">
    <property type="entry name" value="PST FAMILY PREDICTED COLANIC ACID TRANSPORTER"/>
    <property type="match status" value="1"/>
</dbReference>
<feature type="transmembrane region" description="Helical" evidence="6">
    <location>
        <begin position="338"/>
        <end position="361"/>
    </location>
</feature>
<evidence type="ECO:0000256" key="1">
    <source>
        <dbReference type="ARBA" id="ARBA00004651"/>
    </source>
</evidence>
<feature type="transmembrane region" description="Helical" evidence="6">
    <location>
        <begin position="306"/>
        <end position="332"/>
    </location>
</feature>
<feature type="transmembrane region" description="Helical" evidence="6">
    <location>
        <begin position="41"/>
        <end position="61"/>
    </location>
</feature>
<keyword evidence="3 6" id="KW-0812">Transmembrane</keyword>
<feature type="transmembrane region" description="Helical" evidence="6">
    <location>
        <begin position="455"/>
        <end position="472"/>
    </location>
</feature>
<feature type="transmembrane region" description="Helical" evidence="6">
    <location>
        <begin position="224"/>
        <end position="242"/>
    </location>
</feature>
<evidence type="ECO:0000256" key="3">
    <source>
        <dbReference type="ARBA" id="ARBA00022692"/>
    </source>
</evidence>
<evidence type="ECO:0000313" key="8">
    <source>
        <dbReference type="Proteomes" id="UP000305939"/>
    </source>
</evidence>
<comment type="subcellular location">
    <subcellularLocation>
        <location evidence="1">Cell membrane</location>
        <topology evidence="1">Multi-pass membrane protein</topology>
    </subcellularLocation>
</comment>
<keyword evidence="4 6" id="KW-1133">Transmembrane helix</keyword>
<dbReference type="OrthoDB" id="9814608at2"/>
<dbReference type="GO" id="GO:0005886">
    <property type="term" value="C:plasma membrane"/>
    <property type="evidence" value="ECO:0007669"/>
    <property type="project" value="UniProtKB-SubCell"/>
</dbReference>
<gene>
    <name evidence="7" type="ORF">E7Z59_03280</name>
</gene>